<feature type="transmembrane region" description="Helical" evidence="1">
    <location>
        <begin position="58"/>
        <end position="81"/>
    </location>
</feature>
<reference evidence="2 3" key="1">
    <citation type="submission" date="2015-01" db="EMBL/GenBank/DDBJ databases">
        <title>The Genome Sequence of Cryptococcus gattii Ram5.</title>
        <authorList>
            <consortium name="The Broad Institute Genomics Platform"/>
            <person name="Cuomo C."/>
            <person name="Litvintseva A."/>
            <person name="Chen Y."/>
            <person name="Heitman J."/>
            <person name="Sun S."/>
            <person name="Springer D."/>
            <person name="Dromer F."/>
            <person name="Young S."/>
            <person name="Zeng Q."/>
            <person name="Gargeya S."/>
            <person name="Abouelleil A."/>
            <person name="Alvarado L."/>
            <person name="Chapman S.B."/>
            <person name="Gainer-Dewar J."/>
            <person name="Goldberg J."/>
            <person name="Griggs A."/>
            <person name="Gujja S."/>
            <person name="Hansen M."/>
            <person name="Howarth C."/>
            <person name="Imamovic A."/>
            <person name="Larimer J."/>
            <person name="Murphy C."/>
            <person name="Naylor J."/>
            <person name="Pearson M."/>
            <person name="Priest M."/>
            <person name="Roberts A."/>
            <person name="Saif S."/>
            <person name="Shea T."/>
            <person name="Sykes S."/>
            <person name="Wortman J."/>
            <person name="Nusbaum C."/>
            <person name="Birren B."/>
        </authorList>
    </citation>
    <scope>NUCLEOTIDE SEQUENCE [LARGE SCALE GENOMIC DNA]</scope>
    <source>
        <strain evidence="2 3">Ram5</strain>
    </source>
</reference>
<keyword evidence="1" id="KW-0472">Membrane</keyword>
<dbReference type="HOGENOM" id="CLU_2236463_0_0_1"/>
<protein>
    <submittedName>
        <fullName evidence="2">Uncharacterized protein</fullName>
    </submittedName>
</protein>
<dbReference type="EMBL" id="KN847898">
    <property type="protein sequence ID" value="KIR42315.1"/>
    <property type="molecule type" value="Genomic_DNA"/>
</dbReference>
<evidence type="ECO:0000256" key="1">
    <source>
        <dbReference type="SAM" id="Phobius"/>
    </source>
</evidence>
<keyword evidence="1" id="KW-1133">Transmembrane helix</keyword>
<evidence type="ECO:0000313" key="3">
    <source>
        <dbReference type="Proteomes" id="UP000053392"/>
    </source>
</evidence>
<evidence type="ECO:0000313" key="2">
    <source>
        <dbReference type="EMBL" id="KIR42315.1"/>
    </source>
</evidence>
<sequence length="105" mass="11778">MGAAQDYAWNHGSWTLHATFRTCCSCPDFVPLPINRPLKGDVHLGSTYPVQMFFDDGWSLASAITLAPACIQLPCLSLIPLKMIRAKMDRGLTEQLGYAFQRRIY</sequence>
<keyword evidence="1" id="KW-0812">Transmembrane</keyword>
<gene>
    <name evidence="2" type="ORF">I313_01538</name>
</gene>
<accession>A0A0D0VBW2</accession>
<proteinExistence type="predicted"/>
<keyword evidence="3" id="KW-1185">Reference proteome</keyword>
<name>A0A0D0VBW2_9TREE</name>
<dbReference type="AlphaFoldDB" id="A0A0D0VBW2"/>
<dbReference type="Proteomes" id="UP000053392">
    <property type="component" value="Unassembled WGS sequence"/>
</dbReference>
<organism evidence="2 3">
    <name type="scientific">Cryptococcus deuterogattii Ram5</name>
    <dbReference type="NCBI Taxonomy" id="1296110"/>
    <lineage>
        <taxon>Eukaryota</taxon>
        <taxon>Fungi</taxon>
        <taxon>Dikarya</taxon>
        <taxon>Basidiomycota</taxon>
        <taxon>Agaricomycotina</taxon>
        <taxon>Tremellomycetes</taxon>
        <taxon>Tremellales</taxon>
        <taxon>Cryptococcaceae</taxon>
        <taxon>Cryptococcus</taxon>
        <taxon>Cryptococcus gattii species complex</taxon>
    </lineage>
</organism>